<feature type="transmembrane region" description="Helical" evidence="2">
    <location>
        <begin position="273"/>
        <end position="299"/>
    </location>
</feature>
<organism evidence="3 4">
    <name type="scientific">Streptomyces himastatinicus ATCC 53653</name>
    <dbReference type="NCBI Taxonomy" id="457427"/>
    <lineage>
        <taxon>Bacteria</taxon>
        <taxon>Bacillati</taxon>
        <taxon>Actinomycetota</taxon>
        <taxon>Actinomycetes</taxon>
        <taxon>Kitasatosporales</taxon>
        <taxon>Streptomycetaceae</taxon>
        <taxon>Streptomyces</taxon>
        <taxon>Streptomyces violaceusniger group</taxon>
    </lineage>
</organism>
<evidence type="ECO:0000256" key="1">
    <source>
        <dbReference type="SAM" id="MobiDB-lite"/>
    </source>
</evidence>
<feature type="transmembrane region" description="Helical" evidence="2">
    <location>
        <begin position="33"/>
        <end position="52"/>
    </location>
</feature>
<dbReference type="Proteomes" id="UP000003963">
    <property type="component" value="Unassembled WGS sequence"/>
</dbReference>
<protein>
    <recommendedName>
        <fullName evidence="5">Integral membrane protein</fullName>
    </recommendedName>
</protein>
<evidence type="ECO:0008006" key="5">
    <source>
        <dbReference type="Google" id="ProtNLM"/>
    </source>
</evidence>
<evidence type="ECO:0000313" key="4">
    <source>
        <dbReference type="Proteomes" id="UP000003963"/>
    </source>
</evidence>
<keyword evidence="2" id="KW-1133">Transmembrane helix</keyword>
<evidence type="ECO:0000256" key="2">
    <source>
        <dbReference type="SAM" id="Phobius"/>
    </source>
</evidence>
<gene>
    <name evidence="3" type="ORF">SSOG_05031</name>
</gene>
<feature type="compositionally biased region" description="Basic and acidic residues" evidence="1">
    <location>
        <begin position="480"/>
        <end position="489"/>
    </location>
</feature>
<keyword evidence="2" id="KW-0812">Transmembrane</keyword>
<feature type="transmembrane region" description="Helical" evidence="2">
    <location>
        <begin position="242"/>
        <end position="261"/>
    </location>
</feature>
<feature type="region of interest" description="Disordered" evidence="1">
    <location>
        <begin position="409"/>
        <end position="489"/>
    </location>
</feature>
<feature type="compositionally biased region" description="Basic residues" evidence="1">
    <location>
        <begin position="413"/>
        <end position="426"/>
    </location>
</feature>
<feature type="transmembrane region" description="Helical" evidence="2">
    <location>
        <begin position="319"/>
        <end position="338"/>
    </location>
</feature>
<accession>D9WEV2</accession>
<feature type="transmembrane region" description="Helical" evidence="2">
    <location>
        <begin position="131"/>
        <end position="157"/>
    </location>
</feature>
<feature type="transmembrane region" description="Helical" evidence="2">
    <location>
        <begin position="203"/>
        <end position="222"/>
    </location>
</feature>
<dbReference type="EMBL" id="GG657754">
    <property type="protein sequence ID" value="EFL25317.1"/>
    <property type="molecule type" value="Genomic_DNA"/>
</dbReference>
<dbReference type="STRING" id="457427.SSOG_05031"/>
<dbReference type="HOGENOM" id="CLU_021153_2_0_11"/>
<keyword evidence="2" id="KW-0472">Membrane</keyword>
<keyword evidence="4" id="KW-1185">Reference proteome</keyword>
<feature type="region of interest" description="Disordered" evidence="1">
    <location>
        <begin position="1"/>
        <end position="21"/>
    </location>
</feature>
<feature type="transmembrane region" description="Helical" evidence="2">
    <location>
        <begin position="177"/>
        <end position="196"/>
    </location>
</feature>
<dbReference type="AlphaFoldDB" id="D9WEV2"/>
<feature type="compositionally biased region" description="Gly residues" evidence="1">
    <location>
        <begin position="441"/>
        <end position="451"/>
    </location>
</feature>
<feature type="transmembrane region" description="Helical" evidence="2">
    <location>
        <begin position="64"/>
        <end position="82"/>
    </location>
</feature>
<feature type="non-terminal residue" evidence="3">
    <location>
        <position position="1"/>
    </location>
</feature>
<evidence type="ECO:0000313" key="3">
    <source>
        <dbReference type="EMBL" id="EFL25317.1"/>
    </source>
</evidence>
<reference evidence="3 4" key="1">
    <citation type="submission" date="2009-02" db="EMBL/GenBank/DDBJ databases">
        <title>Annotation of Streptomyces hygroscopicus strain ATCC 53653.</title>
        <authorList>
            <consortium name="The Broad Institute Genome Sequencing Platform"/>
            <consortium name="Broad Institute Microbial Sequencing Center"/>
            <person name="Fischbach M."/>
            <person name="Godfrey P."/>
            <person name="Ward D."/>
            <person name="Young S."/>
            <person name="Zeng Q."/>
            <person name="Koehrsen M."/>
            <person name="Alvarado L."/>
            <person name="Berlin A.M."/>
            <person name="Bochicchio J."/>
            <person name="Borenstein D."/>
            <person name="Chapman S.B."/>
            <person name="Chen Z."/>
            <person name="Engels R."/>
            <person name="Freedman E."/>
            <person name="Gellesch M."/>
            <person name="Goldberg J."/>
            <person name="Griggs A."/>
            <person name="Gujja S."/>
            <person name="Heilman E.R."/>
            <person name="Heiman D.I."/>
            <person name="Hepburn T.A."/>
            <person name="Howarth C."/>
            <person name="Jen D."/>
            <person name="Larson L."/>
            <person name="Lewis B."/>
            <person name="Mehta T."/>
            <person name="Park D."/>
            <person name="Pearson M."/>
            <person name="Richards J."/>
            <person name="Roberts A."/>
            <person name="Saif S."/>
            <person name="Shea T.D."/>
            <person name="Shenoy N."/>
            <person name="Sisk P."/>
            <person name="Stolte C."/>
            <person name="Sykes S.N."/>
            <person name="Thomson T."/>
            <person name="Walk T."/>
            <person name="White J."/>
            <person name="Yandava C."/>
            <person name="Straight P."/>
            <person name="Clardy J."/>
            <person name="Hung D."/>
            <person name="Kolter R."/>
            <person name="Mekalanos J."/>
            <person name="Walker S."/>
            <person name="Walsh C.T."/>
            <person name="Wieland-Brown L.C."/>
            <person name="Haas B."/>
            <person name="Nusbaum C."/>
            <person name="Birren B."/>
        </authorList>
    </citation>
    <scope>NUCLEOTIDE SEQUENCE [LARGE SCALE GENOMIC DNA]</scope>
    <source>
        <strain evidence="3 4">ATCC 53653</strain>
    </source>
</reference>
<name>D9WEV2_9ACTN</name>
<dbReference type="Pfam" id="PF19877">
    <property type="entry name" value="DUF6350"/>
    <property type="match status" value="1"/>
</dbReference>
<sequence length="489" mass="50691">YKSAAQHGVYQGQEEEAEGQWVPEDSVVDPRIAFGWVTGGYLLVGMAAVLYATAGPLRVDPLSAVIHLPLVAVAVAALGVWVADGRFPVRLPARAKAALGRIPGATRLAAGVVTCASWLRGSWCRRRRLLAACRAGAGGLLVLLGSGALLTGISMLSHTGSVQLAFLQLSNVWQGRFAVLLVSLALLPNAIVWGAAYGIGAGFAAGGGSLVAPLGVTSYPQLPHFPLVAALPAEGPHWPLNWLAGALAGASVAWLTGVAAARRPGKDAPRPAWGWGETTVLAALAAIGCSAAMALLAAVSGGPLGVGILADLGPDGWRTGVATLTWTGPIAVPGALVVRWVRLYVPSRATWAEWKAARAAKARARAEAREKERAAHEEALARVALEPKPEPEAEPIDLRKAMAEPWWQWLKPSPRKGGKRNGGKRKREPERAQDPATSPGLGSGIGTGMGAGTMAEFMGGMVGATGPMGSVDPVAPPPHRKPDAPEETR</sequence>
<dbReference type="InterPro" id="IPR045931">
    <property type="entry name" value="DUF6350"/>
</dbReference>
<proteinExistence type="predicted"/>